<proteinExistence type="predicted"/>
<gene>
    <name evidence="1" type="ORF">SAMN05216235_1171</name>
</gene>
<comment type="caution">
    <text evidence="1">The sequence shown here is derived from an EMBL/GenBank/DDBJ whole genome shotgun (WGS) entry which is preliminary data.</text>
</comment>
<accession>A0AA94HE43</accession>
<reference evidence="1 2" key="1">
    <citation type="submission" date="2016-10" db="EMBL/GenBank/DDBJ databases">
        <authorList>
            <person name="Varghese N."/>
            <person name="Submissions S."/>
        </authorList>
    </citation>
    <scope>NUCLEOTIDE SEQUENCE [LARGE SCALE GENOMIC DNA]</scope>
    <source>
        <strain evidence="1 2">CGMCC 1.6501</strain>
    </source>
</reference>
<protein>
    <submittedName>
        <fullName evidence="1">Uncharacterized protein</fullName>
    </submittedName>
</protein>
<organism evidence="1 2">
    <name type="scientific">Salinicoccus halodurans</name>
    <dbReference type="NCBI Taxonomy" id="407035"/>
    <lineage>
        <taxon>Bacteria</taxon>
        <taxon>Bacillati</taxon>
        <taxon>Bacillota</taxon>
        <taxon>Bacilli</taxon>
        <taxon>Bacillales</taxon>
        <taxon>Staphylococcaceae</taxon>
        <taxon>Salinicoccus</taxon>
    </lineage>
</organism>
<dbReference type="AlphaFoldDB" id="A0AA94HE43"/>
<name>A0AA94HE43_9STAP</name>
<dbReference type="EMBL" id="FOTB01000002">
    <property type="protein sequence ID" value="SFK68715.1"/>
    <property type="molecule type" value="Genomic_DNA"/>
</dbReference>
<evidence type="ECO:0000313" key="1">
    <source>
        <dbReference type="EMBL" id="SFK68715.1"/>
    </source>
</evidence>
<sequence>MIVYIFKRHFADELQFVHQYAKVRDKYIKIVKLNNRAFAWKVGPECIVRFEWE</sequence>
<dbReference type="Proteomes" id="UP000183090">
    <property type="component" value="Unassembled WGS sequence"/>
</dbReference>
<evidence type="ECO:0000313" key="2">
    <source>
        <dbReference type="Proteomes" id="UP000183090"/>
    </source>
</evidence>